<sequence length="220" mass="24116">SRGEGAGPTPPHIPNLHGEKNLLQPQTGQSLINCDSGACGNKALNQETKRLSPVVITVRSSGETVPIGETVLIENPVTDWDSQSPVSPYSRRSPFYTSESAGSSLNIMSTLPPNVDTEPVTMIFMGFQDAEEEEDDENIQAELIVFGNGSGDEDDHDDDNMLSYHPVGYQSKIFQPTVKCDDIDNATEYWNTENLRHLPTFTHKPGKHSLSSFPEDPTTL</sequence>
<feature type="non-terminal residue" evidence="1">
    <location>
        <position position="1"/>
    </location>
</feature>
<evidence type="ECO:0000313" key="2">
    <source>
        <dbReference type="Proteomes" id="UP001157502"/>
    </source>
</evidence>
<keyword evidence="2" id="KW-1185">Reference proteome</keyword>
<name>A0ACC2H369_DALPE</name>
<organism evidence="1 2">
    <name type="scientific">Dallia pectoralis</name>
    <name type="common">Alaska blackfish</name>
    <dbReference type="NCBI Taxonomy" id="75939"/>
    <lineage>
        <taxon>Eukaryota</taxon>
        <taxon>Metazoa</taxon>
        <taxon>Chordata</taxon>
        <taxon>Craniata</taxon>
        <taxon>Vertebrata</taxon>
        <taxon>Euteleostomi</taxon>
        <taxon>Actinopterygii</taxon>
        <taxon>Neopterygii</taxon>
        <taxon>Teleostei</taxon>
        <taxon>Protacanthopterygii</taxon>
        <taxon>Esociformes</taxon>
        <taxon>Umbridae</taxon>
        <taxon>Dallia</taxon>
    </lineage>
</organism>
<protein>
    <submittedName>
        <fullName evidence="1">Uncharacterized protein</fullName>
    </submittedName>
</protein>
<reference evidence="1" key="1">
    <citation type="submission" date="2021-05" db="EMBL/GenBank/DDBJ databases">
        <authorList>
            <person name="Pan Q."/>
            <person name="Jouanno E."/>
            <person name="Zahm M."/>
            <person name="Klopp C."/>
            <person name="Cabau C."/>
            <person name="Louis A."/>
            <person name="Berthelot C."/>
            <person name="Parey E."/>
            <person name="Roest Crollius H."/>
            <person name="Montfort J."/>
            <person name="Robinson-Rechavi M."/>
            <person name="Bouchez O."/>
            <person name="Lampietro C."/>
            <person name="Lopez Roques C."/>
            <person name="Donnadieu C."/>
            <person name="Postlethwait J."/>
            <person name="Bobe J."/>
            <person name="Dillon D."/>
            <person name="Chandos A."/>
            <person name="von Hippel F."/>
            <person name="Guiguen Y."/>
        </authorList>
    </citation>
    <scope>NUCLEOTIDE SEQUENCE</scope>
    <source>
        <strain evidence="1">YG-Jan2019</strain>
    </source>
</reference>
<dbReference type="Proteomes" id="UP001157502">
    <property type="component" value="Chromosome 6"/>
</dbReference>
<proteinExistence type="predicted"/>
<evidence type="ECO:0000313" key="1">
    <source>
        <dbReference type="EMBL" id="KAJ8010434.1"/>
    </source>
</evidence>
<accession>A0ACC2H369</accession>
<dbReference type="EMBL" id="CM055733">
    <property type="protein sequence ID" value="KAJ8010434.1"/>
    <property type="molecule type" value="Genomic_DNA"/>
</dbReference>
<comment type="caution">
    <text evidence="1">The sequence shown here is derived from an EMBL/GenBank/DDBJ whole genome shotgun (WGS) entry which is preliminary data.</text>
</comment>
<gene>
    <name evidence="1" type="ORF">DPEC_G00075030</name>
</gene>